<dbReference type="EMBL" id="CAWUHC010000004">
    <property type="protein sequence ID" value="CAK7210430.1"/>
    <property type="molecule type" value="Genomic_DNA"/>
</dbReference>
<name>A0ABP0AT38_9PEZI</name>
<evidence type="ECO:0000256" key="1">
    <source>
        <dbReference type="ARBA" id="ARBA00004589"/>
    </source>
</evidence>
<keyword evidence="5" id="KW-0325">Glycoprotein</keyword>
<evidence type="ECO:0000256" key="9">
    <source>
        <dbReference type="PROSITE-ProRule" id="PRU01356"/>
    </source>
</evidence>
<evidence type="ECO:0000256" key="8">
    <source>
        <dbReference type="ARBA" id="ARBA00023288"/>
    </source>
</evidence>
<evidence type="ECO:0000256" key="10">
    <source>
        <dbReference type="SAM" id="SignalP"/>
    </source>
</evidence>
<keyword evidence="5" id="KW-0472">Membrane</keyword>
<keyword evidence="5" id="KW-0336">GPI-anchor</keyword>
<keyword evidence="9" id="KW-0349">Heme</keyword>
<feature type="binding site" description="axial binding residue" evidence="9">
    <location>
        <position position="50"/>
    </location>
    <ligand>
        <name>heme</name>
        <dbReference type="ChEBI" id="CHEBI:30413"/>
    </ligand>
    <ligandPart>
        <name>Fe</name>
        <dbReference type="ChEBI" id="CHEBI:18248"/>
    </ligandPart>
</feature>
<proteinExistence type="inferred from homology"/>
<evidence type="ECO:0000313" key="13">
    <source>
        <dbReference type="Proteomes" id="UP001642406"/>
    </source>
</evidence>
<evidence type="ECO:0000259" key="11">
    <source>
        <dbReference type="PROSITE" id="PS52012"/>
    </source>
</evidence>
<dbReference type="Pfam" id="PF05730">
    <property type="entry name" value="CFEM"/>
    <property type="match status" value="1"/>
</dbReference>
<keyword evidence="6 10" id="KW-0732">Signal</keyword>
<evidence type="ECO:0000256" key="7">
    <source>
        <dbReference type="ARBA" id="ARBA00023157"/>
    </source>
</evidence>
<evidence type="ECO:0000256" key="4">
    <source>
        <dbReference type="ARBA" id="ARBA00022525"/>
    </source>
</evidence>
<keyword evidence="7" id="KW-1015">Disulfide bond</keyword>
<comment type="caution">
    <text evidence="12">The sequence shown here is derived from an EMBL/GenBank/DDBJ whole genome shotgun (WGS) entry which is preliminary data.</text>
</comment>
<reference evidence="12 13" key="1">
    <citation type="submission" date="2024-01" db="EMBL/GenBank/DDBJ databases">
        <authorList>
            <person name="Allen C."/>
            <person name="Tagirdzhanova G."/>
        </authorList>
    </citation>
    <scope>NUCLEOTIDE SEQUENCE [LARGE SCALE GENOMIC DNA]</scope>
</reference>
<keyword evidence="13" id="KW-1185">Reference proteome</keyword>
<evidence type="ECO:0000256" key="6">
    <source>
        <dbReference type="ARBA" id="ARBA00022729"/>
    </source>
</evidence>
<evidence type="ECO:0000256" key="5">
    <source>
        <dbReference type="ARBA" id="ARBA00022622"/>
    </source>
</evidence>
<feature type="chain" id="PRO_5045123484" description="CFEM domain-containing protein" evidence="10">
    <location>
        <begin position="19"/>
        <end position="92"/>
    </location>
</feature>
<comment type="similarity">
    <text evidence="3">Belongs to the RBT5 family.</text>
</comment>
<keyword evidence="8" id="KW-0449">Lipoprotein</keyword>
<organism evidence="12 13">
    <name type="scientific">Sporothrix bragantina</name>
    <dbReference type="NCBI Taxonomy" id="671064"/>
    <lineage>
        <taxon>Eukaryota</taxon>
        <taxon>Fungi</taxon>
        <taxon>Dikarya</taxon>
        <taxon>Ascomycota</taxon>
        <taxon>Pezizomycotina</taxon>
        <taxon>Sordariomycetes</taxon>
        <taxon>Sordariomycetidae</taxon>
        <taxon>Ophiostomatales</taxon>
        <taxon>Ophiostomataceae</taxon>
        <taxon>Sporothrix</taxon>
    </lineage>
</organism>
<keyword evidence="9" id="KW-0408">Iron</keyword>
<feature type="signal peptide" evidence="10">
    <location>
        <begin position="1"/>
        <end position="18"/>
    </location>
</feature>
<evidence type="ECO:0000313" key="12">
    <source>
        <dbReference type="EMBL" id="CAK7210430.1"/>
    </source>
</evidence>
<dbReference type="PROSITE" id="PS52012">
    <property type="entry name" value="CFEM"/>
    <property type="match status" value="1"/>
</dbReference>
<feature type="domain" description="CFEM" evidence="11">
    <location>
        <begin position="1"/>
        <end position="92"/>
    </location>
</feature>
<dbReference type="Proteomes" id="UP001642406">
    <property type="component" value="Unassembled WGS sequence"/>
</dbReference>
<accession>A0ABP0AT38</accession>
<evidence type="ECO:0000256" key="2">
    <source>
        <dbReference type="ARBA" id="ARBA00004613"/>
    </source>
</evidence>
<sequence>MQLSAILAAVFGAIAVSAACAPDPAHPFPACAADCMATAIAAVGCTGPTDYACQCKNFDALHTSAGPCIDTACGAAAADVGAAAQALCMSCM</sequence>
<gene>
    <name evidence="12" type="ORF">SBRCBS47491_000781</name>
</gene>
<comment type="subcellular location">
    <subcellularLocation>
        <location evidence="1">Membrane</location>
        <topology evidence="1">Lipid-anchor</topology>
        <topology evidence="1">GPI-anchor</topology>
    </subcellularLocation>
    <subcellularLocation>
        <location evidence="2">Secreted</location>
    </subcellularLocation>
</comment>
<dbReference type="SMART" id="SM00747">
    <property type="entry name" value="CFEM"/>
    <property type="match status" value="1"/>
</dbReference>
<comment type="caution">
    <text evidence="9">Lacks conserved residue(s) required for the propagation of feature annotation.</text>
</comment>
<keyword evidence="9" id="KW-0479">Metal-binding</keyword>
<dbReference type="InterPro" id="IPR008427">
    <property type="entry name" value="Extracellular_membr_CFEM_dom"/>
</dbReference>
<keyword evidence="4" id="KW-0964">Secreted</keyword>
<evidence type="ECO:0000256" key="3">
    <source>
        <dbReference type="ARBA" id="ARBA00010031"/>
    </source>
</evidence>
<protein>
    <recommendedName>
        <fullName evidence="11">CFEM domain-containing protein</fullName>
    </recommendedName>
</protein>